<evidence type="ECO:0000259" key="7">
    <source>
        <dbReference type="PROSITE" id="PS50011"/>
    </source>
</evidence>
<evidence type="ECO:0000256" key="2">
    <source>
        <dbReference type="ARBA" id="ARBA00022741"/>
    </source>
</evidence>
<dbReference type="Gene3D" id="1.10.510.10">
    <property type="entry name" value="Transferase(Phosphotransferase) domain 1"/>
    <property type="match status" value="1"/>
</dbReference>
<dbReference type="InterPro" id="IPR000719">
    <property type="entry name" value="Prot_kinase_dom"/>
</dbReference>
<evidence type="ECO:0000313" key="9">
    <source>
        <dbReference type="Proteomes" id="UP000218899"/>
    </source>
</evidence>
<name>A0A1B4V8H8_9GAMM</name>
<dbReference type="AlphaFoldDB" id="A0A1B4V8H8"/>
<proteinExistence type="predicted"/>
<dbReference type="PANTHER" id="PTHR43289:SF6">
    <property type="entry name" value="SERINE_THREONINE-PROTEIN KINASE NEKL-3"/>
    <property type="match status" value="1"/>
</dbReference>
<evidence type="ECO:0000256" key="1">
    <source>
        <dbReference type="ARBA" id="ARBA00022679"/>
    </source>
</evidence>
<dbReference type="PANTHER" id="PTHR43289">
    <property type="entry name" value="MITOGEN-ACTIVATED PROTEIN KINASE KINASE KINASE 20-RELATED"/>
    <property type="match status" value="1"/>
</dbReference>
<keyword evidence="3" id="KW-0418">Kinase</keyword>
<dbReference type="InterPro" id="IPR036457">
    <property type="entry name" value="PPM-type-like_dom_sf"/>
</dbReference>
<evidence type="ECO:0000256" key="4">
    <source>
        <dbReference type="ARBA" id="ARBA00022840"/>
    </source>
</evidence>
<dbReference type="InterPro" id="IPR011009">
    <property type="entry name" value="Kinase-like_dom_sf"/>
</dbReference>
<dbReference type="Gene3D" id="3.30.200.20">
    <property type="entry name" value="Phosphorylase Kinase, domain 1"/>
    <property type="match status" value="1"/>
</dbReference>
<dbReference type="Proteomes" id="UP000218899">
    <property type="component" value="Chromosome"/>
</dbReference>
<keyword evidence="9" id="KW-1185">Reference proteome</keyword>
<dbReference type="PROSITE" id="PS50011">
    <property type="entry name" value="PROTEIN_KINASE_DOM"/>
    <property type="match status" value="1"/>
</dbReference>
<keyword evidence="6" id="KW-0812">Transmembrane</keyword>
<gene>
    <name evidence="8" type="ORF">SVA_2392</name>
</gene>
<evidence type="ECO:0000256" key="5">
    <source>
        <dbReference type="SAM" id="MobiDB-lite"/>
    </source>
</evidence>
<accession>A0A1B4V8H8</accession>
<dbReference type="CDD" id="cd14014">
    <property type="entry name" value="STKc_PknB_like"/>
    <property type="match status" value="1"/>
</dbReference>
<dbReference type="KEGG" id="sva:SVA_2392"/>
<keyword evidence="6" id="KW-1133">Transmembrane helix</keyword>
<keyword evidence="6" id="KW-0472">Membrane</keyword>
<dbReference type="GO" id="GO:0004674">
    <property type="term" value="F:protein serine/threonine kinase activity"/>
    <property type="evidence" value="ECO:0007669"/>
    <property type="project" value="TreeGrafter"/>
</dbReference>
<feature type="domain" description="Protein kinase" evidence="7">
    <location>
        <begin position="260"/>
        <end position="514"/>
    </location>
</feature>
<dbReference type="Pfam" id="PF00069">
    <property type="entry name" value="Pkinase"/>
    <property type="match status" value="1"/>
</dbReference>
<dbReference type="Gene3D" id="3.60.40.10">
    <property type="entry name" value="PPM-type phosphatase domain"/>
    <property type="match status" value="1"/>
</dbReference>
<evidence type="ECO:0000313" key="8">
    <source>
        <dbReference type="EMBL" id="BAU48942.1"/>
    </source>
</evidence>
<dbReference type="SUPFAM" id="SSF81606">
    <property type="entry name" value="PP2C-like"/>
    <property type="match status" value="1"/>
</dbReference>
<feature type="region of interest" description="Disordered" evidence="5">
    <location>
        <begin position="1"/>
        <end position="20"/>
    </location>
</feature>
<keyword evidence="1" id="KW-0808">Transferase</keyword>
<feature type="compositionally biased region" description="Basic and acidic residues" evidence="5">
    <location>
        <begin position="8"/>
        <end position="18"/>
    </location>
</feature>
<dbReference type="RefSeq" id="WP_169924066.1">
    <property type="nucleotide sequence ID" value="NZ_AP014936.1"/>
</dbReference>
<feature type="transmembrane region" description="Helical" evidence="6">
    <location>
        <begin position="541"/>
        <end position="561"/>
    </location>
</feature>
<dbReference type="SUPFAM" id="SSF56112">
    <property type="entry name" value="Protein kinase-like (PK-like)"/>
    <property type="match status" value="1"/>
</dbReference>
<reference evidence="8 9" key="1">
    <citation type="submission" date="2015-08" db="EMBL/GenBank/DDBJ databases">
        <title>Complete genome sequence of Sulfurifustis variabilis.</title>
        <authorList>
            <person name="Miura A."/>
            <person name="Kojima H."/>
            <person name="Fukui M."/>
        </authorList>
    </citation>
    <scope>NUCLEOTIDE SEQUENCE [LARGE SCALE GENOMIC DNA]</scope>
    <source>
        <strain evidence="9">skN76</strain>
    </source>
</reference>
<dbReference type="EMBL" id="AP014936">
    <property type="protein sequence ID" value="BAU48942.1"/>
    <property type="molecule type" value="Genomic_DNA"/>
</dbReference>
<keyword evidence="2" id="KW-0547">Nucleotide-binding</keyword>
<evidence type="ECO:0000256" key="6">
    <source>
        <dbReference type="SAM" id="Phobius"/>
    </source>
</evidence>
<keyword evidence="4" id="KW-0067">ATP-binding</keyword>
<organism evidence="8 9">
    <name type="scientific">Sulfurifustis variabilis</name>
    <dbReference type="NCBI Taxonomy" id="1675686"/>
    <lineage>
        <taxon>Bacteria</taxon>
        <taxon>Pseudomonadati</taxon>
        <taxon>Pseudomonadota</taxon>
        <taxon>Gammaproteobacteria</taxon>
        <taxon>Acidiferrobacterales</taxon>
        <taxon>Acidiferrobacteraceae</taxon>
        <taxon>Sulfurifustis</taxon>
    </lineage>
</organism>
<dbReference type="GO" id="GO:0005524">
    <property type="term" value="F:ATP binding"/>
    <property type="evidence" value="ECO:0007669"/>
    <property type="project" value="UniProtKB-KW"/>
</dbReference>
<sequence length="562" mass="62188">MQLFLDTGHSERTPRQEPPRGTCLEIVPETGRDGGRGALLACAEGIADRPEAEKAARIAITALADSYYAAPEGWALRQALEESVRAAHQAVLAGGERGRAAVFAALVLRGRRWLAAHAGHARIWLFRDHELRLLTRDHLIPRPRRRPEIAKALGLASEIDAEYHSGELAEGDVFLLTTPGAHDALDAARMRGVLEADAGAEHIAETLATRAQEAGAPGYAGVCAVRVEKLPPESIADTRESVADLAFVEPPEVGTIIDGFRVDKLVYRSRRYRIYKAADTENGATVALKFPDPSCREDPEYARSFLREEWIGRRVDNAHLVKALRPRPGRRRALYVVMEYHEGEPLAKRIRRKGGLPVEEALRLAEQMLEALGALHGHGVIHRDLRVNHLLYDKAHRRLLLLGLGESRVEALKEGADGSATSAWSYQAPELFEGKAVSERTDIYSAGVTLYRMITGEYPYGRIRAPRWEDRAYRSMNEWKPDVPEALDAVVRRACEVNPSERYASVAQFASALARVGAELSGNRYETRPHGERETSDGSRWTWVVLASLLAGLVAYLAVALR</sequence>
<evidence type="ECO:0000256" key="3">
    <source>
        <dbReference type="ARBA" id="ARBA00022777"/>
    </source>
</evidence>
<protein>
    <submittedName>
        <fullName evidence="8">Protein serine/threonine phosphatase</fullName>
    </submittedName>
</protein>